<dbReference type="PRINTS" id="PR00007">
    <property type="entry name" value="COMPLEMNTC1Q"/>
</dbReference>
<organism evidence="6">
    <name type="scientific">Darwinula stevensoni</name>
    <dbReference type="NCBI Taxonomy" id="69355"/>
    <lineage>
        <taxon>Eukaryota</taxon>
        <taxon>Metazoa</taxon>
        <taxon>Ecdysozoa</taxon>
        <taxon>Arthropoda</taxon>
        <taxon>Crustacea</taxon>
        <taxon>Oligostraca</taxon>
        <taxon>Ostracoda</taxon>
        <taxon>Podocopa</taxon>
        <taxon>Podocopida</taxon>
        <taxon>Darwinulocopina</taxon>
        <taxon>Darwinuloidea</taxon>
        <taxon>Darwinulidae</taxon>
        <taxon>Darwinula</taxon>
    </lineage>
</organism>
<dbReference type="PANTHER" id="PTHR22923:SF116">
    <property type="entry name" value="C1Q DOMAIN-CONTAINING PROTEIN"/>
    <property type="match status" value="1"/>
</dbReference>
<keyword evidence="3" id="KW-0732">Signal</keyword>
<keyword evidence="4" id="KW-0175">Coiled coil</keyword>
<evidence type="ECO:0000313" key="6">
    <source>
        <dbReference type="EMBL" id="CAD7246695.1"/>
    </source>
</evidence>
<evidence type="ECO:0000259" key="5">
    <source>
        <dbReference type="PROSITE" id="PS50871"/>
    </source>
</evidence>
<evidence type="ECO:0000256" key="3">
    <source>
        <dbReference type="ARBA" id="ARBA00022729"/>
    </source>
</evidence>
<feature type="coiled-coil region" evidence="4">
    <location>
        <begin position="36"/>
        <end position="63"/>
    </location>
</feature>
<dbReference type="EMBL" id="LR900727">
    <property type="protein sequence ID" value="CAD7246695.1"/>
    <property type="molecule type" value="Genomic_DNA"/>
</dbReference>
<evidence type="ECO:0000256" key="1">
    <source>
        <dbReference type="ARBA" id="ARBA00004613"/>
    </source>
</evidence>
<dbReference type="InterPro" id="IPR008983">
    <property type="entry name" value="Tumour_necrosis_fac-like_dom"/>
</dbReference>
<evidence type="ECO:0000256" key="4">
    <source>
        <dbReference type="SAM" id="Coils"/>
    </source>
</evidence>
<dbReference type="Gene3D" id="2.60.120.1000">
    <property type="match status" value="1"/>
</dbReference>
<protein>
    <recommendedName>
        <fullName evidence="5">C1q domain-containing protein</fullName>
    </recommendedName>
</protein>
<dbReference type="GO" id="GO:0005576">
    <property type="term" value="C:extracellular region"/>
    <property type="evidence" value="ECO:0007669"/>
    <property type="project" value="UniProtKB-SubCell"/>
</dbReference>
<evidence type="ECO:0000313" key="7">
    <source>
        <dbReference type="Proteomes" id="UP000677054"/>
    </source>
</evidence>
<dbReference type="OrthoDB" id="5989513at2759"/>
<keyword evidence="2" id="KW-0964">Secreted</keyword>
<keyword evidence="7" id="KW-1185">Reference proteome</keyword>
<dbReference type="Pfam" id="PF00386">
    <property type="entry name" value="C1q"/>
    <property type="match status" value="1"/>
</dbReference>
<comment type="subcellular location">
    <subcellularLocation>
        <location evidence="1">Secreted</location>
    </subcellularLocation>
</comment>
<name>A0A7R8X9S9_9CRUS</name>
<dbReference type="EMBL" id="CAJPEV010001210">
    <property type="protein sequence ID" value="CAG0891374.1"/>
    <property type="molecule type" value="Genomic_DNA"/>
</dbReference>
<accession>A0A7R8X9S9</accession>
<feature type="domain" description="C1q" evidence="5">
    <location>
        <begin position="284"/>
        <end position="414"/>
    </location>
</feature>
<dbReference type="InterPro" id="IPR050822">
    <property type="entry name" value="Cerebellin_Synaptic_Org"/>
</dbReference>
<dbReference type="PANTHER" id="PTHR22923">
    <property type="entry name" value="CEREBELLIN-RELATED"/>
    <property type="match status" value="1"/>
</dbReference>
<reference evidence="6" key="1">
    <citation type="submission" date="2020-11" db="EMBL/GenBank/DDBJ databases">
        <authorList>
            <person name="Tran Van P."/>
        </authorList>
    </citation>
    <scope>NUCLEOTIDE SEQUENCE</scope>
</reference>
<evidence type="ECO:0000256" key="2">
    <source>
        <dbReference type="ARBA" id="ARBA00022525"/>
    </source>
</evidence>
<dbReference type="SMART" id="SM00110">
    <property type="entry name" value="C1Q"/>
    <property type="match status" value="1"/>
</dbReference>
<proteinExistence type="predicted"/>
<dbReference type="SUPFAM" id="SSF49842">
    <property type="entry name" value="TNF-like"/>
    <property type="match status" value="1"/>
</dbReference>
<dbReference type="InterPro" id="IPR001073">
    <property type="entry name" value="C1q_dom"/>
</dbReference>
<dbReference type="PROSITE" id="PS50871">
    <property type="entry name" value="C1Q"/>
    <property type="match status" value="1"/>
</dbReference>
<dbReference type="AlphaFoldDB" id="A0A7R8X9S9"/>
<gene>
    <name evidence="6" type="ORF">DSTB1V02_LOCUS6541</name>
</gene>
<sequence>MNNFAKLWNNRGQNCEEIPVKSIPEPGKAPDLEEILSNILGKMEELAKDNTELKRSNARLNVENVNIRSHLNVMEERVQYLEAVTRQITPPTCGSLADLGITRTGTYLVDPDGVLRGDPPIQYDCLSTALKAGETQNARWVDRHGDPQYYWDGAHAEKHMCRCGLTDECVDPTLPCNCDAEAPQWESDSGAITNRTALPITELRFGGLRLDFQQARHTLGALVCKGHNPLDRPTRSCSSLRQAGHTRTGYYLINTREGRLDVALCQMDLDETDPKFQLETGARIAVENVYFDAYLVNYQTNSGRIRFDGTEVNIGDAMSPSTGIFTAPTPGIYAFHLHYFSDIETQVNLRQNGIVKGQAYADDVYGYDDGQTPGQSILLTLDAGDQVDAYLDFGSAGSTSDRNVHFVGYLLYPL</sequence>
<dbReference type="Proteomes" id="UP000677054">
    <property type="component" value="Unassembled WGS sequence"/>
</dbReference>
<dbReference type="Gene3D" id="2.60.120.40">
    <property type="match status" value="1"/>
</dbReference>